<feature type="domain" description="Flagellin N-terminal" evidence="4">
    <location>
        <begin position="6"/>
        <end position="142"/>
    </location>
</feature>
<dbReference type="PRINTS" id="PR00207">
    <property type="entry name" value="FLAGELLIN"/>
</dbReference>
<reference evidence="6" key="1">
    <citation type="journal article" date="2020" name="mSystems">
        <title>Genome- and Community-Level Interaction Insights into Carbon Utilization and Element Cycling Functions of Hydrothermarchaeota in Hydrothermal Sediment.</title>
        <authorList>
            <person name="Zhou Z."/>
            <person name="Liu Y."/>
            <person name="Xu W."/>
            <person name="Pan J."/>
            <person name="Luo Z.H."/>
            <person name="Li M."/>
        </authorList>
    </citation>
    <scope>NUCLEOTIDE SEQUENCE [LARGE SCALE GENOMIC DNA]</scope>
    <source>
        <strain evidence="6">SpSt-902</strain>
    </source>
</reference>
<proteinExistence type="inferred from homology"/>
<dbReference type="GO" id="GO:0009288">
    <property type="term" value="C:bacterial-type flagellum"/>
    <property type="evidence" value="ECO:0007669"/>
    <property type="project" value="UniProtKB-SubCell"/>
</dbReference>
<evidence type="ECO:0000256" key="1">
    <source>
        <dbReference type="ARBA" id="ARBA00005709"/>
    </source>
</evidence>
<gene>
    <name evidence="6" type="ORF">ENX03_10690</name>
</gene>
<name>A0A7C3LV23_9BACT</name>
<keyword evidence="6" id="KW-0969">Cilium</keyword>
<organism evidence="6">
    <name type="scientific">Leptospirillum ferriphilum</name>
    <dbReference type="NCBI Taxonomy" id="178606"/>
    <lineage>
        <taxon>Bacteria</taxon>
        <taxon>Pseudomonadati</taxon>
        <taxon>Nitrospirota</taxon>
        <taxon>Nitrospiria</taxon>
        <taxon>Nitrospirales</taxon>
        <taxon>Nitrospiraceae</taxon>
        <taxon>Leptospirillum</taxon>
    </lineage>
</organism>
<comment type="function">
    <text evidence="3">Flagellin is the subunit protein which polymerizes to form the filaments of bacterial flagella.</text>
</comment>
<evidence type="ECO:0000259" key="4">
    <source>
        <dbReference type="Pfam" id="PF00669"/>
    </source>
</evidence>
<comment type="caution">
    <text evidence="6">The sequence shown here is derived from an EMBL/GenBank/DDBJ whole genome shotgun (WGS) entry which is preliminary data.</text>
</comment>
<dbReference type="InterPro" id="IPR042187">
    <property type="entry name" value="Flagellin_C_sub2"/>
</dbReference>
<dbReference type="InterPro" id="IPR001029">
    <property type="entry name" value="Flagellin_N"/>
</dbReference>
<comment type="similarity">
    <text evidence="1 3">Belongs to the bacterial flagellin family.</text>
</comment>
<dbReference type="Pfam" id="PF00669">
    <property type="entry name" value="Flagellin_N"/>
    <property type="match status" value="1"/>
</dbReference>
<evidence type="ECO:0000259" key="5">
    <source>
        <dbReference type="Pfam" id="PF00700"/>
    </source>
</evidence>
<dbReference type="PANTHER" id="PTHR42792">
    <property type="entry name" value="FLAGELLIN"/>
    <property type="match status" value="1"/>
</dbReference>
<dbReference type="InterPro" id="IPR046358">
    <property type="entry name" value="Flagellin_C"/>
</dbReference>
<evidence type="ECO:0000256" key="3">
    <source>
        <dbReference type="RuleBase" id="RU362073"/>
    </source>
</evidence>
<keyword evidence="6" id="KW-0966">Cell projection</keyword>
<comment type="subcellular location">
    <subcellularLocation>
        <location evidence="3">Secreted</location>
    </subcellularLocation>
    <subcellularLocation>
        <location evidence="3">Bacterial flagellum</location>
    </subcellularLocation>
</comment>
<dbReference type="Gene3D" id="1.20.1330.10">
    <property type="entry name" value="f41 fragment of flagellin, N-terminal domain"/>
    <property type="match status" value="2"/>
</dbReference>
<protein>
    <recommendedName>
        <fullName evidence="3">Flagellin</fullName>
    </recommendedName>
</protein>
<feature type="domain" description="Flagellin C-terminal" evidence="5">
    <location>
        <begin position="200"/>
        <end position="285"/>
    </location>
</feature>
<accession>A0A7C3LV23</accession>
<keyword evidence="3" id="KW-0964">Secreted</keyword>
<dbReference type="InterPro" id="IPR001492">
    <property type="entry name" value="Flagellin"/>
</dbReference>
<dbReference type="GO" id="GO:0005198">
    <property type="term" value="F:structural molecule activity"/>
    <property type="evidence" value="ECO:0007669"/>
    <property type="project" value="UniProtKB-UniRule"/>
</dbReference>
<dbReference type="Gene3D" id="6.10.10.10">
    <property type="entry name" value="Flagellar export chaperone, C-terminal domain"/>
    <property type="match status" value="1"/>
</dbReference>
<dbReference type="Pfam" id="PF00700">
    <property type="entry name" value="Flagellin_C"/>
    <property type="match status" value="1"/>
</dbReference>
<dbReference type="AlphaFoldDB" id="A0A7C3LV23"/>
<keyword evidence="6" id="KW-0282">Flagellum</keyword>
<dbReference type="GO" id="GO:0005576">
    <property type="term" value="C:extracellular region"/>
    <property type="evidence" value="ECO:0007669"/>
    <property type="project" value="UniProtKB-SubCell"/>
</dbReference>
<dbReference type="PANTHER" id="PTHR42792:SF2">
    <property type="entry name" value="FLAGELLIN"/>
    <property type="match status" value="1"/>
</dbReference>
<evidence type="ECO:0000313" key="6">
    <source>
        <dbReference type="EMBL" id="HFT94367.1"/>
    </source>
</evidence>
<evidence type="ECO:0000256" key="2">
    <source>
        <dbReference type="ARBA" id="ARBA00023143"/>
    </source>
</evidence>
<dbReference type="SUPFAM" id="SSF64518">
    <property type="entry name" value="Phase 1 flagellin"/>
    <property type="match status" value="1"/>
</dbReference>
<keyword evidence="2 3" id="KW-0975">Bacterial flagellum</keyword>
<dbReference type="Gene3D" id="6.10.280.190">
    <property type="match status" value="1"/>
</dbReference>
<sequence length="287" mass="30932">MSGLVINTNTASLGAQYNLNATQDRLNRSINRLSSGYRVNTPADDPAGYAIGQVMNSYVKSVQQAIRNAHDGAGLIQTTNGALLTDNDILVKMRQLAIQAANSTYAPEDLSVLQNEYQHLMSEINRIALVTNFNGRKVLDGSMMNGMVFQIDSGTDDTNRLVVSIPSISTDVLGIYQNSVLVMSLGATSIMNETMAISAISAIDGAMAELNNIQGTLGAFQERMTWTIRNLNTALVNVQASKSQIKDVNFASETANFVKNRILQQSSTSVLSQANQIPQAAIKLIPS</sequence>
<dbReference type="EMBL" id="DTMM01000230">
    <property type="protein sequence ID" value="HFT94367.1"/>
    <property type="molecule type" value="Genomic_DNA"/>
</dbReference>